<proteinExistence type="inferred from homology"/>
<feature type="domain" description="HMA" evidence="11">
    <location>
        <begin position="5"/>
        <end position="70"/>
    </location>
</feature>
<dbReference type="CDD" id="cd02094">
    <property type="entry name" value="P-type_ATPase_Cu-like"/>
    <property type="match status" value="1"/>
</dbReference>
<dbReference type="InterPro" id="IPR018303">
    <property type="entry name" value="ATPase_P-typ_P_site"/>
</dbReference>
<dbReference type="InterPro" id="IPR036163">
    <property type="entry name" value="HMA_dom_sf"/>
</dbReference>
<feature type="transmembrane region" description="Helical" evidence="10">
    <location>
        <begin position="218"/>
        <end position="235"/>
    </location>
</feature>
<dbReference type="Gene3D" id="3.30.70.100">
    <property type="match status" value="2"/>
</dbReference>
<protein>
    <submittedName>
        <fullName evidence="12">Heavy metal translocating P-type ATPase</fullName>
    </submittedName>
</protein>
<gene>
    <name evidence="12" type="ORF">ACFOSS_11825</name>
</gene>
<keyword evidence="5 10" id="KW-0547">Nucleotide-binding</keyword>
<dbReference type="InterPro" id="IPR017969">
    <property type="entry name" value="Heavy-metal-associated_CS"/>
</dbReference>
<dbReference type="InterPro" id="IPR023298">
    <property type="entry name" value="ATPase_P-typ_TM_dom_sf"/>
</dbReference>
<dbReference type="PANTHER" id="PTHR43520:SF8">
    <property type="entry name" value="P-TYPE CU(+) TRANSPORTER"/>
    <property type="match status" value="1"/>
</dbReference>
<dbReference type="NCBIfam" id="TIGR01511">
    <property type="entry name" value="ATPase-IB1_Cu"/>
    <property type="match status" value="1"/>
</dbReference>
<dbReference type="SUPFAM" id="SSF56784">
    <property type="entry name" value="HAD-like"/>
    <property type="match status" value="1"/>
</dbReference>
<evidence type="ECO:0000256" key="2">
    <source>
        <dbReference type="ARBA" id="ARBA00006024"/>
    </source>
</evidence>
<dbReference type="PROSITE" id="PS50846">
    <property type="entry name" value="HMA_2"/>
    <property type="match status" value="2"/>
</dbReference>
<feature type="transmembrane region" description="Helical" evidence="10">
    <location>
        <begin position="399"/>
        <end position="420"/>
    </location>
</feature>
<dbReference type="InterPro" id="IPR023299">
    <property type="entry name" value="ATPase_P-typ_cyto_dom_N"/>
</dbReference>
<feature type="transmembrane region" description="Helical" evidence="10">
    <location>
        <begin position="179"/>
        <end position="197"/>
    </location>
</feature>
<comment type="similarity">
    <text evidence="2 10">Belongs to the cation transport ATPase (P-type) (TC 3.A.3) family. Type IB subfamily.</text>
</comment>
<dbReference type="Pfam" id="PF00702">
    <property type="entry name" value="Hydrolase"/>
    <property type="match status" value="1"/>
</dbReference>
<feature type="domain" description="HMA" evidence="11">
    <location>
        <begin position="72"/>
        <end position="137"/>
    </location>
</feature>
<evidence type="ECO:0000313" key="13">
    <source>
        <dbReference type="Proteomes" id="UP001595692"/>
    </source>
</evidence>
<dbReference type="SFLD" id="SFLDF00027">
    <property type="entry name" value="p-type_atpase"/>
    <property type="match status" value="1"/>
</dbReference>
<feature type="transmembrane region" description="Helical" evidence="10">
    <location>
        <begin position="432"/>
        <end position="460"/>
    </location>
</feature>
<evidence type="ECO:0000256" key="8">
    <source>
        <dbReference type="ARBA" id="ARBA00022989"/>
    </source>
</evidence>
<dbReference type="SUPFAM" id="SSF81665">
    <property type="entry name" value="Calcium ATPase, transmembrane domain M"/>
    <property type="match status" value="1"/>
</dbReference>
<dbReference type="RefSeq" id="WP_377152739.1">
    <property type="nucleotide sequence ID" value="NZ_JBHSAF010000014.1"/>
</dbReference>
<evidence type="ECO:0000259" key="11">
    <source>
        <dbReference type="PROSITE" id="PS50846"/>
    </source>
</evidence>
<evidence type="ECO:0000256" key="7">
    <source>
        <dbReference type="ARBA" id="ARBA00022967"/>
    </source>
</evidence>
<dbReference type="PRINTS" id="PR00943">
    <property type="entry name" value="CUATPASE"/>
</dbReference>
<dbReference type="SUPFAM" id="SSF55008">
    <property type="entry name" value="HMA, heavy metal-associated domain"/>
    <property type="match status" value="2"/>
</dbReference>
<keyword evidence="9 10" id="KW-0472">Membrane</keyword>
<dbReference type="InterPro" id="IPR023214">
    <property type="entry name" value="HAD_sf"/>
</dbReference>
<keyword evidence="3 10" id="KW-0812">Transmembrane</keyword>
<dbReference type="InterPro" id="IPR008250">
    <property type="entry name" value="ATPase_P-typ_transduc_dom_A_sf"/>
</dbReference>
<dbReference type="InterPro" id="IPR044492">
    <property type="entry name" value="P_typ_ATPase_HD_dom"/>
</dbReference>
<feature type="transmembrane region" description="Helical" evidence="10">
    <location>
        <begin position="764"/>
        <end position="781"/>
    </location>
</feature>
<feature type="transmembrane region" description="Helical" evidence="10">
    <location>
        <begin position="247"/>
        <end position="265"/>
    </location>
</feature>
<dbReference type="Pfam" id="PF00403">
    <property type="entry name" value="HMA"/>
    <property type="match status" value="2"/>
</dbReference>
<accession>A0ABV8CPL3</accession>
<dbReference type="NCBIfam" id="TIGR01494">
    <property type="entry name" value="ATPase_P-type"/>
    <property type="match status" value="1"/>
</dbReference>
<dbReference type="SFLD" id="SFLDS00003">
    <property type="entry name" value="Haloacid_Dehalogenase"/>
    <property type="match status" value="1"/>
</dbReference>
<dbReference type="InterPro" id="IPR059000">
    <property type="entry name" value="ATPase_P-type_domA"/>
</dbReference>
<evidence type="ECO:0000256" key="6">
    <source>
        <dbReference type="ARBA" id="ARBA00022840"/>
    </source>
</evidence>
<dbReference type="Gene3D" id="3.40.50.1000">
    <property type="entry name" value="HAD superfamily/HAD-like"/>
    <property type="match status" value="1"/>
</dbReference>
<dbReference type="PROSITE" id="PS01229">
    <property type="entry name" value="COF_2"/>
    <property type="match status" value="1"/>
</dbReference>
<dbReference type="InterPro" id="IPR036412">
    <property type="entry name" value="HAD-like_sf"/>
</dbReference>
<keyword evidence="6 10" id="KW-0067">ATP-binding</keyword>
<keyword evidence="7" id="KW-1278">Translocase</keyword>
<dbReference type="SUPFAM" id="SSF81653">
    <property type="entry name" value="Calcium ATPase, transduction domain A"/>
    <property type="match status" value="1"/>
</dbReference>
<dbReference type="CDD" id="cd00371">
    <property type="entry name" value="HMA"/>
    <property type="match status" value="2"/>
</dbReference>
<dbReference type="InterPro" id="IPR027256">
    <property type="entry name" value="P-typ_ATPase_IB"/>
</dbReference>
<evidence type="ECO:0000256" key="3">
    <source>
        <dbReference type="ARBA" id="ARBA00022692"/>
    </source>
</evidence>
<dbReference type="PROSITE" id="PS01047">
    <property type="entry name" value="HMA_1"/>
    <property type="match status" value="2"/>
</dbReference>
<dbReference type="Gene3D" id="3.40.1110.10">
    <property type="entry name" value="Calcium-transporting ATPase, cytoplasmic domain N"/>
    <property type="match status" value="1"/>
</dbReference>
<dbReference type="Gene3D" id="2.70.150.10">
    <property type="entry name" value="Calcium-transporting ATPase, cytoplasmic transduction domain A"/>
    <property type="match status" value="1"/>
</dbReference>
<dbReference type="PROSITE" id="PS00154">
    <property type="entry name" value="ATPASE_E1_E2"/>
    <property type="match status" value="1"/>
</dbReference>
<feature type="transmembrane region" description="Helical" evidence="10">
    <location>
        <begin position="739"/>
        <end position="758"/>
    </location>
</feature>
<dbReference type="NCBIfam" id="TIGR01525">
    <property type="entry name" value="ATPase-IB_hvy"/>
    <property type="match status" value="1"/>
</dbReference>
<organism evidence="12 13">
    <name type="scientific">Pseudaeromonas sharmana</name>
    <dbReference type="NCBI Taxonomy" id="328412"/>
    <lineage>
        <taxon>Bacteria</taxon>
        <taxon>Pseudomonadati</taxon>
        <taxon>Pseudomonadota</taxon>
        <taxon>Gammaproteobacteria</taxon>
        <taxon>Aeromonadales</taxon>
        <taxon>Aeromonadaceae</taxon>
        <taxon>Pseudaeromonas</taxon>
    </lineage>
</organism>
<keyword evidence="13" id="KW-1185">Reference proteome</keyword>
<keyword evidence="8 10" id="KW-1133">Transmembrane helix</keyword>
<evidence type="ECO:0000256" key="10">
    <source>
        <dbReference type="RuleBase" id="RU362081"/>
    </source>
</evidence>
<dbReference type="InterPro" id="IPR001757">
    <property type="entry name" value="P_typ_ATPase"/>
</dbReference>
<dbReference type="Proteomes" id="UP001595692">
    <property type="component" value="Unassembled WGS sequence"/>
</dbReference>
<sequence length="786" mass="82262">MANNLELQLPIQGMSCASCVSRLERLLARQPGVVQVSVNLASEQAQLQLTPGTTLRALISAVEQAGFQVPTQTWQLDIGGMSCAGCASRIERLLAKQSSVIDASVNLATEQAHITALATLPATQLTHLIEQAGFQARLQAQSPAPHAGDSPSFWPWLIGVTLTLPLLLPMLLAPFGIDWTLPVALQFLLATPVQFWLGARFYRAGWLALRAGGGNMDLLVAIGTSAAYGLSVYLAVTAGQHHASPHLYFETSAVVITLVRLGKWLEARARQQTSSAIRALQALQPEVACVMRAGREQTLPLSALVIGDRVRVRAGERIPVDGVVVEGISEVDESLLTGESLPVTKQGGDRVTGGAINQHGTLIIETQALGAESRLARIVRLVQAAQGAKAPVQRLADRVSALFVPVVLVIAAGTLLGWGVTSHDWQSAVLHAVAVLVIACPCALGLATPAAIMVGTGLAARHGILIKDAEALELAQGITLVAFDKTGTLTLGQPTVQQISAQGTDSAAVLALAAALQRGSQHPLAKAILHAAGSDLAPASDVQTLPGLGVSGWIAGHCYLLGSRRLMTEAGIDCSPLAAAEAQAQQQGYSVAWLAVKGSTRVLGMLSFGDALRPQAAAAIATLHRMGVRCLMLSGDNQAAADHIGQQLGLDRVMAEILPEQKAAVIGELRQGGERVAMVGDGINDAPALAAADVGIAMGQGTDVAMQAAAITLMRSDPVMVAQAISLSRATWRKIRQNLFWALIFNALGIPLAALGWLSPMLAGAAMAFSSVSVIVNALWLRRWQP</sequence>
<comment type="subcellular location">
    <subcellularLocation>
        <location evidence="10">Cell membrane</location>
    </subcellularLocation>
    <subcellularLocation>
        <location evidence="1">Endomembrane system</location>
        <topology evidence="1">Multi-pass membrane protein</topology>
    </subcellularLocation>
</comment>
<keyword evidence="4 10" id="KW-0479">Metal-binding</keyword>
<dbReference type="PANTHER" id="PTHR43520">
    <property type="entry name" value="ATP7, ISOFORM B"/>
    <property type="match status" value="1"/>
</dbReference>
<dbReference type="InterPro" id="IPR006121">
    <property type="entry name" value="HMA_dom"/>
</dbReference>
<dbReference type="EMBL" id="JBHSAF010000014">
    <property type="protein sequence ID" value="MFC3914155.1"/>
    <property type="molecule type" value="Genomic_DNA"/>
</dbReference>
<evidence type="ECO:0000313" key="12">
    <source>
        <dbReference type="EMBL" id="MFC3914155.1"/>
    </source>
</evidence>
<dbReference type="SFLD" id="SFLDG00002">
    <property type="entry name" value="C1.7:_P-type_atpase_like"/>
    <property type="match status" value="1"/>
</dbReference>
<dbReference type="PRINTS" id="PR00119">
    <property type="entry name" value="CATATPASE"/>
</dbReference>
<evidence type="ECO:0000256" key="9">
    <source>
        <dbReference type="ARBA" id="ARBA00023136"/>
    </source>
</evidence>
<comment type="caution">
    <text evidence="12">The sequence shown here is derived from an EMBL/GenBank/DDBJ whole genome shotgun (WGS) entry which is preliminary data.</text>
</comment>
<evidence type="ECO:0000256" key="1">
    <source>
        <dbReference type="ARBA" id="ARBA00004127"/>
    </source>
</evidence>
<reference evidence="13" key="1">
    <citation type="journal article" date="2019" name="Int. J. Syst. Evol. Microbiol.">
        <title>The Global Catalogue of Microorganisms (GCM) 10K type strain sequencing project: providing services to taxonomists for standard genome sequencing and annotation.</title>
        <authorList>
            <consortium name="The Broad Institute Genomics Platform"/>
            <consortium name="The Broad Institute Genome Sequencing Center for Infectious Disease"/>
            <person name="Wu L."/>
            <person name="Ma J."/>
        </authorList>
    </citation>
    <scope>NUCLEOTIDE SEQUENCE [LARGE SCALE GENOMIC DNA]</scope>
    <source>
        <strain evidence="13">CCUG 54939</strain>
    </source>
</reference>
<keyword evidence="10" id="KW-1003">Cell membrane</keyword>
<name>A0ABV8CPL3_9GAMM</name>
<dbReference type="Pfam" id="PF00122">
    <property type="entry name" value="E1-E2_ATPase"/>
    <property type="match status" value="1"/>
</dbReference>
<evidence type="ECO:0000256" key="4">
    <source>
        <dbReference type="ARBA" id="ARBA00022723"/>
    </source>
</evidence>
<evidence type="ECO:0000256" key="5">
    <source>
        <dbReference type="ARBA" id="ARBA00022741"/>
    </source>
</evidence>